<dbReference type="Proteomes" id="UP000215509">
    <property type="component" value="Unassembled WGS sequence"/>
</dbReference>
<protein>
    <submittedName>
        <fullName evidence="5">HxlR family transcriptional regulator</fullName>
    </submittedName>
</protein>
<dbReference type="Gene3D" id="1.10.10.10">
    <property type="entry name" value="Winged helix-like DNA-binding domain superfamily/Winged helix DNA-binding domain"/>
    <property type="match status" value="1"/>
</dbReference>
<keyword evidence="3" id="KW-0804">Transcription</keyword>
<evidence type="ECO:0000313" key="5">
    <source>
        <dbReference type="EMBL" id="OXM82567.1"/>
    </source>
</evidence>
<evidence type="ECO:0000256" key="2">
    <source>
        <dbReference type="ARBA" id="ARBA00023125"/>
    </source>
</evidence>
<reference evidence="5 6" key="1">
    <citation type="submission" date="2017-07" db="EMBL/GenBank/DDBJ databases">
        <title>Genome sequencing and assembly of Paenibacillus rigui.</title>
        <authorList>
            <person name="Mayilraj S."/>
        </authorList>
    </citation>
    <scope>NUCLEOTIDE SEQUENCE [LARGE SCALE GENOMIC DNA]</scope>
    <source>
        <strain evidence="5 6">JCM 16352</strain>
    </source>
</reference>
<dbReference type="RefSeq" id="WP_094018590.1">
    <property type="nucleotide sequence ID" value="NZ_NMQW01000062.1"/>
</dbReference>
<keyword evidence="6" id="KW-1185">Reference proteome</keyword>
<dbReference type="Pfam" id="PF01638">
    <property type="entry name" value="HxlR"/>
    <property type="match status" value="1"/>
</dbReference>
<evidence type="ECO:0000256" key="1">
    <source>
        <dbReference type="ARBA" id="ARBA00023015"/>
    </source>
</evidence>
<dbReference type="PANTHER" id="PTHR33204:SF29">
    <property type="entry name" value="TRANSCRIPTIONAL REGULATOR"/>
    <property type="match status" value="1"/>
</dbReference>
<dbReference type="InterPro" id="IPR036390">
    <property type="entry name" value="WH_DNA-bd_sf"/>
</dbReference>
<dbReference type="InterPro" id="IPR002577">
    <property type="entry name" value="HTH_HxlR"/>
</dbReference>
<accession>A0A229UGP3</accession>
<keyword evidence="1" id="KW-0805">Transcription regulation</keyword>
<proteinExistence type="predicted"/>
<sequence length="115" mass="13000">MGYGLNQYGDCSEDVIRACPVEMALHVIGGKWKGIIIDILSKKPVRFNEMRRLIPGISQRMLTLQLRDLEEDGIVKRVVDDNIVPPKVEYSLTEQGNNLSGIIDSLRVWGKEFLS</sequence>
<keyword evidence="2" id="KW-0238">DNA-binding</keyword>
<evidence type="ECO:0000256" key="3">
    <source>
        <dbReference type="ARBA" id="ARBA00023163"/>
    </source>
</evidence>
<dbReference type="PANTHER" id="PTHR33204">
    <property type="entry name" value="TRANSCRIPTIONAL REGULATOR, MARR FAMILY"/>
    <property type="match status" value="1"/>
</dbReference>
<feature type="domain" description="HTH hxlR-type" evidence="4">
    <location>
        <begin position="19"/>
        <end position="115"/>
    </location>
</feature>
<dbReference type="AlphaFoldDB" id="A0A229UGP3"/>
<dbReference type="OrthoDB" id="9791143at2"/>
<comment type="caution">
    <text evidence="5">The sequence shown here is derived from an EMBL/GenBank/DDBJ whole genome shotgun (WGS) entry which is preliminary data.</text>
</comment>
<dbReference type="EMBL" id="NMQW01000062">
    <property type="protein sequence ID" value="OXM82567.1"/>
    <property type="molecule type" value="Genomic_DNA"/>
</dbReference>
<organism evidence="5 6">
    <name type="scientific">Paenibacillus rigui</name>
    <dbReference type="NCBI Taxonomy" id="554312"/>
    <lineage>
        <taxon>Bacteria</taxon>
        <taxon>Bacillati</taxon>
        <taxon>Bacillota</taxon>
        <taxon>Bacilli</taxon>
        <taxon>Bacillales</taxon>
        <taxon>Paenibacillaceae</taxon>
        <taxon>Paenibacillus</taxon>
    </lineage>
</organism>
<evidence type="ECO:0000313" key="6">
    <source>
        <dbReference type="Proteomes" id="UP000215509"/>
    </source>
</evidence>
<gene>
    <name evidence="5" type="ORF">CF651_30250</name>
</gene>
<name>A0A229UGP3_9BACL</name>
<dbReference type="PROSITE" id="PS51118">
    <property type="entry name" value="HTH_HXLR"/>
    <property type="match status" value="1"/>
</dbReference>
<dbReference type="SUPFAM" id="SSF46785">
    <property type="entry name" value="Winged helix' DNA-binding domain"/>
    <property type="match status" value="1"/>
</dbReference>
<evidence type="ECO:0000259" key="4">
    <source>
        <dbReference type="PROSITE" id="PS51118"/>
    </source>
</evidence>
<dbReference type="GO" id="GO:0003677">
    <property type="term" value="F:DNA binding"/>
    <property type="evidence" value="ECO:0007669"/>
    <property type="project" value="UniProtKB-KW"/>
</dbReference>
<dbReference type="InterPro" id="IPR036388">
    <property type="entry name" value="WH-like_DNA-bd_sf"/>
</dbReference>